<dbReference type="PANTHER" id="PTHR45138:SF9">
    <property type="entry name" value="DIGUANYLATE CYCLASE DGCM-RELATED"/>
    <property type="match status" value="1"/>
</dbReference>
<feature type="transmembrane region" description="Helical" evidence="2">
    <location>
        <begin position="12"/>
        <end position="33"/>
    </location>
</feature>
<feature type="transmembrane region" description="Helical" evidence="2">
    <location>
        <begin position="119"/>
        <end position="142"/>
    </location>
</feature>
<dbReference type="SUPFAM" id="SSF55073">
    <property type="entry name" value="Nucleotide cyclase"/>
    <property type="match status" value="1"/>
</dbReference>
<evidence type="ECO:0000313" key="4">
    <source>
        <dbReference type="EMBL" id="AEV68840.1"/>
    </source>
</evidence>
<dbReference type="GO" id="GO:0052621">
    <property type="term" value="F:diguanylate cyclase activity"/>
    <property type="evidence" value="ECO:0007669"/>
    <property type="project" value="TreeGrafter"/>
</dbReference>
<keyword evidence="2" id="KW-1133">Transmembrane helix</keyword>
<dbReference type="PANTHER" id="PTHR45138">
    <property type="entry name" value="REGULATORY COMPONENTS OF SENSORY TRANSDUCTION SYSTEM"/>
    <property type="match status" value="1"/>
</dbReference>
<dbReference type="SMART" id="SM00267">
    <property type="entry name" value="GGDEF"/>
    <property type="match status" value="1"/>
</dbReference>
<feature type="domain" description="GGDEF" evidence="3">
    <location>
        <begin position="425"/>
        <end position="558"/>
    </location>
</feature>
<dbReference type="EMBL" id="CP003065">
    <property type="protein sequence ID" value="AEV68840.1"/>
    <property type="molecule type" value="Genomic_DNA"/>
</dbReference>
<evidence type="ECO:0000256" key="2">
    <source>
        <dbReference type="SAM" id="Phobius"/>
    </source>
</evidence>
<gene>
    <name evidence="4" type="ordered locus">Clocl_2249</name>
</gene>
<dbReference type="InterPro" id="IPR050469">
    <property type="entry name" value="Diguanylate_Cyclase"/>
</dbReference>
<dbReference type="PROSITE" id="PS50887">
    <property type="entry name" value="GGDEF"/>
    <property type="match status" value="1"/>
</dbReference>
<accession>G8LXT7</accession>
<dbReference type="Gene3D" id="3.30.70.270">
    <property type="match status" value="1"/>
</dbReference>
<dbReference type="RefSeq" id="WP_014255419.1">
    <property type="nucleotide sequence ID" value="NC_016627.1"/>
</dbReference>
<dbReference type="STRING" id="720554.Clocl_2249"/>
<dbReference type="SUPFAM" id="SSF55781">
    <property type="entry name" value="GAF domain-like"/>
    <property type="match status" value="1"/>
</dbReference>
<feature type="transmembrane region" description="Helical" evidence="2">
    <location>
        <begin position="95"/>
        <end position="112"/>
    </location>
</feature>
<dbReference type="InterPro" id="IPR029787">
    <property type="entry name" value="Nucleotide_cyclase"/>
</dbReference>
<evidence type="ECO:0000256" key="1">
    <source>
        <dbReference type="SAM" id="Coils"/>
    </source>
</evidence>
<dbReference type="InterPro" id="IPR003018">
    <property type="entry name" value="GAF"/>
</dbReference>
<dbReference type="CDD" id="cd01949">
    <property type="entry name" value="GGDEF"/>
    <property type="match status" value="1"/>
</dbReference>
<name>G8LXT7_ACECE</name>
<dbReference type="InterPro" id="IPR043128">
    <property type="entry name" value="Rev_trsase/Diguanyl_cyclase"/>
</dbReference>
<keyword evidence="1" id="KW-0175">Coiled coil</keyword>
<reference evidence="4 5" key="2">
    <citation type="journal article" date="2012" name="Stand. Genomic Sci.">
        <title>Complete Genome Sequence of Clostridium clariflavum DSM 19732.</title>
        <authorList>
            <person name="Izquierdo J.A."/>
            <person name="Goodwin L."/>
            <person name="Davenport K.W."/>
            <person name="Teshima H."/>
            <person name="Bruce D."/>
            <person name="Detter C."/>
            <person name="Tapia R."/>
            <person name="Han S."/>
            <person name="Land M."/>
            <person name="Hauser L."/>
            <person name="Jeffries C.D."/>
            <person name="Han J."/>
            <person name="Pitluck S."/>
            <person name="Nolan M."/>
            <person name="Chen A."/>
            <person name="Huntemann M."/>
            <person name="Mavromatis K."/>
            <person name="Mikhailova N."/>
            <person name="Liolios K."/>
            <person name="Woyke T."/>
            <person name="Lynd L.R."/>
        </authorList>
    </citation>
    <scope>NUCLEOTIDE SEQUENCE [LARGE SCALE GENOMIC DNA]</scope>
    <source>
        <strain evidence="5">DSM 19732 / NBRC 101661 / EBR45</strain>
    </source>
</reference>
<feature type="transmembrane region" description="Helical" evidence="2">
    <location>
        <begin position="45"/>
        <end position="64"/>
    </location>
</feature>
<dbReference type="NCBIfam" id="TIGR00254">
    <property type="entry name" value="GGDEF"/>
    <property type="match status" value="1"/>
</dbReference>
<keyword evidence="2" id="KW-0812">Transmembrane</keyword>
<dbReference type="Pfam" id="PF00990">
    <property type="entry name" value="GGDEF"/>
    <property type="match status" value="1"/>
</dbReference>
<sequence length="568" mass="65771" precursor="true">MKRIKKYEQIYINLSWIFITMALCIEIICDFFYINNLQFHQKSVYRLVFIFALVLLNLLKQLAINRDLFTNNVLYWGLRALEIITITFSLRFLELGQLIYPFMFVIILLAACRRSKKDAFFIAVFIMVSDLIFSLLYCFIYQKSQLSIVEQGRLLINVIVYFLMFIFSIIYGSISADEIEKEKKNKELYSELENKIRQLETEQQEAKLQNEKLKETNYKVEEANKKLRESIAEYYTVQQITQAISSIFDVKELLKHVNDIIIGVMGVNNSTIVLYDEKKDRLRVHTTNVSNRDELIALFDNINCDALKDVLKSKKPLLENFVDSKEYPFTEDRNVSSLICVPLVTKTKNFGLVLVEHKYFNAFDEDNLRLLNIIGQQVSIALENAELYEKMHEMATVDNLTGVYNRLYFQERLQKEFENAQKEGYSLSLAIFDIDHFKRFNDTFGHLFGDKVLKDISNMLKNSLRSGDIIARYGGEEFVVLFPRTGLKEAYDKVESLREKIAKTVIRDELVTASVTVSFGLSSYPEISSTQSELLKMADNALYDAKASGRNCVKIANTDISSVVDSNV</sequence>
<dbReference type="FunFam" id="3.30.70.270:FF:000001">
    <property type="entry name" value="Diguanylate cyclase domain protein"/>
    <property type="match status" value="1"/>
</dbReference>
<keyword evidence="2" id="KW-0472">Membrane</keyword>
<dbReference type="SMART" id="SM00065">
    <property type="entry name" value="GAF"/>
    <property type="match status" value="1"/>
</dbReference>
<dbReference type="eggNOG" id="COG3706">
    <property type="taxonomic scope" value="Bacteria"/>
</dbReference>
<dbReference type="KEGG" id="ccl:Clocl_2249"/>
<feature type="transmembrane region" description="Helical" evidence="2">
    <location>
        <begin position="154"/>
        <end position="174"/>
    </location>
</feature>
<evidence type="ECO:0000259" key="3">
    <source>
        <dbReference type="PROSITE" id="PS50887"/>
    </source>
</evidence>
<dbReference type="OrthoDB" id="9805474at2"/>
<organism evidence="4 5">
    <name type="scientific">Acetivibrio clariflavus (strain DSM 19732 / NBRC 101661 / EBR45)</name>
    <name type="common">Clostridium clariflavum</name>
    <dbReference type="NCBI Taxonomy" id="720554"/>
    <lineage>
        <taxon>Bacteria</taxon>
        <taxon>Bacillati</taxon>
        <taxon>Bacillota</taxon>
        <taxon>Clostridia</taxon>
        <taxon>Eubacteriales</taxon>
        <taxon>Oscillospiraceae</taxon>
        <taxon>Acetivibrio</taxon>
    </lineage>
</organism>
<proteinExistence type="predicted"/>
<dbReference type="InterPro" id="IPR000160">
    <property type="entry name" value="GGDEF_dom"/>
</dbReference>
<keyword evidence="5" id="KW-1185">Reference proteome</keyword>
<reference evidence="5" key="1">
    <citation type="submission" date="2011-12" db="EMBL/GenBank/DDBJ databases">
        <title>Complete sequence of Clostridium clariflavum DSM 19732.</title>
        <authorList>
            <consortium name="US DOE Joint Genome Institute"/>
            <person name="Lucas S."/>
            <person name="Han J."/>
            <person name="Lapidus A."/>
            <person name="Cheng J.-F."/>
            <person name="Goodwin L."/>
            <person name="Pitluck S."/>
            <person name="Peters L."/>
            <person name="Teshima H."/>
            <person name="Detter J.C."/>
            <person name="Han C."/>
            <person name="Tapia R."/>
            <person name="Land M."/>
            <person name="Hauser L."/>
            <person name="Kyrpides N."/>
            <person name="Ivanova N."/>
            <person name="Pagani I."/>
            <person name="Kitzmiller T."/>
            <person name="Lynd L."/>
            <person name="Izquierdo J."/>
            <person name="Woyke T."/>
        </authorList>
    </citation>
    <scope>NUCLEOTIDE SEQUENCE [LARGE SCALE GENOMIC DNA]</scope>
    <source>
        <strain evidence="5">DSM 19732 / NBRC 101661 / EBR45</strain>
    </source>
</reference>
<dbReference type="InterPro" id="IPR029016">
    <property type="entry name" value="GAF-like_dom_sf"/>
</dbReference>
<dbReference type="Pfam" id="PF13492">
    <property type="entry name" value="GAF_3"/>
    <property type="match status" value="1"/>
</dbReference>
<evidence type="ECO:0000313" key="5">
    <source>
        <dbReference type="Proteomes" id="UP000005435"/>
    </source>
</evidence>
<dbReference type="Gene3D" id="3.30.450.40">
    <property type="match status" value="1"/>
</dbReference>
<feature type="coiled-coil region" evidence="1">
    <location>
        <begin position="182"/>
        <end position="233"/>
    </location>
</feature>
<dbReference type="AlphaFoldDB" id="G8LXT7"/>
<dbReference type="Proteomes" id="UP000005435">
    <property type="component" value="Chromosome"/>
</dbReference>
<dbReference type="HOGENOM" id="CLU_000445_11_24_9"/>
<protein>
    <submittedName>
        <fullName evidence="4">Diguanylate cyclase (GGDEF) domain-containing protein</fullName>
    </submittedName>
</protein>